<dbReference type="EMBL" id="MSCJ01000004">
    <property type="protein sequence ID" value="PQJ58498.1"/>
    <property type="molecule type" value="Genomic_DNA"/>
</dbReference>
<dbReference type="Proteomes" id="UP000238730">
    <property type="component" value="Unassembled WGS sequence"/>
</dbReference>
<comment type="caution">
    <text evidence="1">The sequence shown here is derived from an EMBL/GenBank/DDBJ whole genome shotgun (WGS) entry which is preliminary data.</text>
</comment>
<organism evidence="1 2">
    <name type="scientific">Photobacterium angustum</name>
    <dbReference type="NCBI Taxonomy" id="661"/>
    <lineage>
        <taxon>Bacteria</taxon>
        <taxon>Pseudomonadati</taxon>
        <taxon>Pseudomonadota</taxon>
        <taxon>Gammaproteobacteria</taxon>
        <taxon>Vibrionales</taxon>
        <taxon>Vibrionaceae</taxon>
        <taxon>Photobacterium</taxon>
    </lineage>
</organism>
<geneLocation type="plasmid" evidence="1">
    <name>p1</name>
</geneLocation>
<protein>
    <submittedName>
        <fullName evidence="1">Uncharacterized protein</fullName>
    </submittedName>
</protein>
<keyword evidence="1" id="KW-0614">Plasmid</keyword>
<accession>A0A2S7V924</accession>
<evidence type="ECO:0000313" key="1">
    <source>
        <dbReference type="EMBL" id="PQJ58498.1"/>
    </source>
</evidence>
<dbReference type="AlphaFoldDB" id="A0A2S7V924"/>
<proteinExistence type="predicted"/>
<reference evidence="1 2" key="1">
    <citation type="submission" date="2016-12" db="EMBL/GenBank/DDBJ databases">
        <title>Diversity of luminous bacteria.</title>
        <authorList>
            <person name="Yoshizawa S."/>
            <person name="Kogure K."/>
        </authorList>
    </citation>
    <scope>NUCLEOTIDE SEQUENCE [LARGE SCALE GENOMIC DNA]</scope>
    <source>
        <strain evidence="1 2">LC1-200</strain>
        <plasmid evidence="1">p1</plasmid>
    </source>
</reference>
<name>A0A2S7V924_PHOAN</name>
<sequence length="102" mass="11409">MEIAKTILSQLGGNRFITMTGAKHFVGLTEPGLQFDLPTDTGAINKVTRLRVILDPCDTYTVISFCKKRGQLEYIEVTRQSGIYCDMLEGTFTEMTGLYTSF</sequence>
<gene>
    <name evidence="1" type="ORF">BTO08_22195</name>
</gene>
<dbReference type="OrthoDB" id="9814185at2"/>
<evidence type="ECO:0000313" key="2">
    <source>
        <dbReference type="Proteomes" id="UP000238730"/>
    </source>
</evidence>